<dbReference type="AlphaFoldDB" id="A0AAV5GBI6"/>
<evidence type="ECO:0000256" key="9">
    <source>
        <dbReference type="ARBA" id="ARBA00022840"/>
    </source>
</evidence>
<comment type="catalytic activity">
    <reaction evidence="1">
        <text>alpha,alpha-trehalose + H2O = alpha-D-glucose + beta-D-glucose</text>
        <dbReference type="Rhea" id="RHEA:32675"/>
        <dbReference type="ChEBI" id="CHEBI:15377"/>
        <dbReference type="ChEBI" id="CHEBI:15903"/>
        <dbReference type="ChEBI" id="CHEBI:16551"/>
        <dbReference type="ChEBI" id="CHEBI:17925"/>
        <dbReference type="EC" id="3.2.1.28"/>
    </reaction>
</comment>
<keyword evidence="7" id="KW-0418">Kinase</keyword>
<feature type="compositionally biased region" description="Polar residues" evidence="13">
    <location>
        <begin position="374"/>
        <end position="390"/>
    </location>
</feature>
<gene>
    <name evidence="16" type="ORF">Rhopal_000154-T1</name>
</gene>
<feature type="region of interest" description="Disordered" evidence="13">
    <location>
        <begin position="374"/>
        <end position="403"/>
    </location>
</feature>
<dbReference type="Gene3D" id="1.50.10.10">
    <property type="match status" value="1"/>
</dbReference>
<feature type="domain" description="Protein kinase" evidence="14">
    <location>
        <begin position="22"/>
        <end position="283"/>
    </location>
</feature>
<dbReference type="Proteomes" id="UP001342314">
    <property type="component" value="Unassembled WGS sequence"/>
</dbReference>
<dbReference type="SUPFAM" id="SSF56112">
    <property type="entry name" value="Protein kinase-like (PK-like)"/>
    <property type="match status" value="1"/>
</dbReference>
<dbReference type="InterPro" id="IPR017441">
    <property type="entry name" value="Protein_kinase_ATP_BS"/>
</dbReference>
<dbReference type="GO" id="GO:0009966">
    <property type="term" value="P:regulation of signal transduction"/>
    <property type="evidence" value="ECO:0007669"/>
    <property type="project" value="TreeGrafter"/>
</dbReference>
<dbReference type="InterPro" id="IPR008271">
    <property type="entry name" value="Ser/Thr_kinase_AS"/>
</dbReference>
<reference evidence="16 17" key="1">
    <citation type="submission" date="2021-12" db="EMBL/GenBank/DDBJ databases">
        <title>High titer production of polyol ester of fatty acids by Rhodotorula paludigena BS15 towards product separation-free biomass refinery.</title>
        <authorList>
            <person name="Mano J."/>
            <person name="Ono H."/>
            <person name="Tanaka T."/>
            <person name="Naito K."/>
            <person name="Sushida H."/>
            <person name="Ike M."/>
            <person name="Tokuyasu K."/>
            <person name="Kitaoka M."/>
        </authorList>
    </citation>
    <scope>NUCLEOTIDE SEQUENCE [LARGE SCALE GENOMIC DNA]</scope>
    <source>
        <strain evidence="16 17">BS15</strain>
    </source>
</reference>
<dbReference type="InterPro" id="IPR008928">
    <property type="entry name" value="6-hairpin_glycosidase_sf"/>
</dbReference>
<dbReference type="GO" id="GO:0005737">
    <property type="term" value="C:cytoplasm"/>
    <property type="evidence" value="ECO:0007669"/>
    <property type="project" value="InterPro"/>
</dbReference>
<dbReference type="PROSITE" id="PS00107">
    <property type="entry name" value="PROTEIN_KINASE_ATP"/>
    <property type="match status" value="1"/>
</dbReference>
<dbReference type="PRINTS" id="PR00744">
    <property type="entry name" value="GLHYDRLASE37"/>
</dbReference>
<feature type="domain" description="AGC-kinase C-terminal" evidence="15">
    <location>
        <begin position="284"/>
        <end position="365"/>
    </location>
</feature>
<evidence type="ECO:0000256" key="2">
    <source>
        <dbReference type="ARBA" id="ARBA00005615"/>
    </source>
</evidence>
<dbReference type="PANTHER" id="PTHR24355">
    <property type="entry name" value="G PROTEIN-COUPLED RECEPTOR KINASE/RIBOSOMAL PROTEIN S6 KINASE"/>
    <property type="match status" value="1"/>
</dbReference>
<evidence type="ECO:0000256" key="10">
    <source>
        <dbReference type="ARBA" id="ARBA00023295"/>
    </source>
</evidence>
<evidence type="ECO:0000313" key="17">
    <source>
        <dbReference type="Proteomes" id="UP001342314"/>
    </source>
</evidence>
<dbReference type="GO" id="GO:0004703">
    <property type="term" value="F:G protein-coupled receptor kinase activity"/>
    <property type="evidence" value="ECO:0007669"/>
    <property type="project" value="TreeGrafter"/>
</dbReference>
<dbReference type="InterPro" id="IPR018232">
    <property type="entry name" value="Glyco_hydro_37_CS"/>
</dbReference>
<evidence type="ECO:0000256" key="6">
    <source>
        <dbReference type="ARBA" id="ARBA00022741"/>
    </source>
</evidence>
<evidence type="ECO:0000256" key="8">
    <source>
        <dbReference type="ARBA" id="ARBA00022801"/>
    </source>
</evidence>
<dbReference type="Gene3D" id="1.10.510.10">
    <property type="entry name" value="Transferase(Phosphotransferase) domain 1"/>
    <property type="match status" value="1"/>
</dbReference>
<keyword evidence="17" id="KW-1185">Reference proteome</keyword>
<dbReference type="PANTHER" id="PTHR24355:SF30">
    <property type="entry name" value="SERINE_THREONINE-PROTEIN KINASE 32B ISOFORM X1"/>
    <property type="match status" value="1"/>
</dbReference>
<dbReference type="PROSITE" id="PS51285">
    <property type="entry name" value="AGC_KINASE_CTER"/>
    <property type="match status" value="1"/>
</dbReference>
<dbReference type="GO" id="GO:0005993">
    <property type="term" value="P:trehalose catabolic process"/>
    <property type="evidence" value="ECO:0007669"/>
    <property type="project" value="InterPro"/>
</dbReference>
<dbReference type="InterPro" id="IPR000719">
    <property type="entry name" value="Prot_kinase_dom"/>
</dbReference>
<evidence type="ECO:0000256" key="11">
    <source>
        <dbReference type="ARBA" id="ARBA00030473"/>
    </source>
</evidence>
<feature type="compositionally biased region" description="Low complexity" evidence="13">
    <location>
        <begin position="424"/>
        <end position="434"/>
    </location>
</feature>
<keyword evidence="10" id="KW-0326">Glycosidase</keyword>
<evidence type="ECO:0000256" key="13">
    <source>
        <dbReference type="SAM" id="MobiDB-lite"/>
    </source>
</evidence>
<keyword evidence="9 12" id="KW-0067">ATP-binding</keyword>
<keyword evidence="5" id="KW-0808">Transferase</keyword>
<dbReference type="PROSITE" id="PS00108">
    <property type="entry name" value="PROTEIN_KINASE_ST"/>
    <property type="match status" value="1"/>
</dbReference>
<feature type="region of interest" description="Disordered" evidence="13">
    <location>
        <begin position="572"/>
        <end position="593"/>
    </location>
</feature>
<dbReference type="InterPro" id="IPR011120">
    <property type="entry name" value="Trehalase_Ca-bd"/>
</dbReference>
<evidence type="ECO:0000259" key="14">
    <source>
        <dbReference type="PROSITE" id="PS50011"/>
    </source>
</evidence>
<evidence type="ECO:0000256" key="12">
    <source>
        <dbReference type="PROSITE-ProRule" id="PRU10141"/>
    </source>
</evidence>
<protein>
    <recommendedName>
        <fullName evidence="3">alpha,alpha-trehalase</fullName>
        <ecNumber evidence="3">3.2.1.28</ecNumber>
    </recommendedName>
    <alternativeName>
        <fullName evidence="11">Alpha,alpha-trehalase</fullName>
    </alternativeName>
</protein>
<dbReference type="InterPro" id="IPR012341">
    <property type="entry name" value="6hp_glycosidase-like_sf"/>
</dbReference>
<keyword evidence="8" id="KW-0378">Hydrolase</keyword>
<dbReference type="GO" id="GO:0007186">
    <property type="term" value="P:G protein-coupled receptor signaling pathway"/>
    <property type="evidence" value="ECO:0007669"/>
    <property type="project" value="TreeGrafter"/>
</dbReference>
<evidence type="ECO:0000256" key="3">
    <source>
        <dbReference type="ARBA" id="ARBA00012757"/>
    </source>
</evidence>
<keyword evidence="4" id="KW-0723">Serine/threonine-protein kinase</keyword>
<organism evidence="16 17">
    <name type="scientific">Rhodotorula paludigena</name>
    <dbReference type="NCBI Taxonomy" id="86838"/>
    <lineage>
        <taxon>Eukaryota</taxon>
        <taxon>Fungi</taxon>
        <taxon>Dikarya</taxon>
        <taxon>Basidiomycota</taxon>
        <taxon>Pucciniomycotina</taxon>
        <taxon>Microbotryomycetes</taxon>
        <taxon>Sporidiobolales</taxon>
        <taxon>Sporidiobolaceae</taxon>
        <taxon>Rhodotorula</taxon>
    </lineage>
</organism>
<feature type="region of interest" description="Disordered" evidence="13">
    <location>
        <begin position="424"/>
        <end position="537"/>
    </location>
</feature>
<feature type="compositionally biased region" description="Low complexity" evidence="13">
    <location>
        <begin position="462"/>
        <end position="475"/>
    </location>
</feature>
<dbReference type="GO" id="GO:0005524">
    <property type="term" value="F:ATP binding"/>
    <property type="evidence" value="ECO:0007669"/>
    <property type="project" value="UniProtKB-UniRule"/>
</dbReference>
<evidence type="ECO:0000256" key="4">
    <source>
        <dbReference type="ARBA" id="ARBA00022527"/>
    </source>
</evidence>
<dbReference type="GO" id="GO:0004555">
    <property type="term" value="F:alpha,alpha-trehalase activity"/>
    <property type="evidence" value="ECO:0007669"/>
    <property type="project" value="UniProtKB-EC"/>
</dbReference>
<dbReference type="Pfam" id="PF01204">
    <property type="entry name" value="Trehalase"/>
    <property type="match status" value="1"/>
</dbReference>
<proteinExistence type="inferred from homology"/>
<dbReference type="PROSITE" id="PS50011">
    <property type="entry name" value="PROTEIN_KINASE_DOM"/>
    <property type="match status" value="1"/>
</dbReference>
<dbReference type="SMART" id="SM00220">
    <property type="entry name" value="S_TKc"/>
    <property type="match status" value="1"/>
</dbReference>
<evidence type="ECO:0000256" key="1">
    <source>
        <dbReference type="ARBA" id="ARBA00001576"/>
    </source>
</evidence>
<dbReference type="FunFam" id="3.30.200.20:FF:000354">
    <property type="entry name" value="AGC/YANK protein kinase"/>
    <property type="match status" value="1"/>
</dbReference>
<dbReference type="InterPro" id="IPR001661">
    <property type="entry name" value="Glyco_hydro_37"/>
</dbReference>
<evidence type="ECO:0000259" key="15">
    <source>
        <dbReference type="PROSITE" id="PS51285"/>
    </source>
</evidence>
<dbReference type="PROSITE" id="PS00928">
    <property type="entry name" value="TREHALASE_2"/>
    <property type="match status" value="1"/>
</dbReference>
<dbReference type="GO" id="GO:0001664">
    <property type="term" value="F:G protein-coupled receptor binding"/>
    <property type="evidence" value="ECO:0007669"/>
    <property type="project" value="TreeGrafter"/>
</dbReference>
<evidence type="ECO:0000256" key="7">
    <source>
        <dbReference type="ARBA" id="ARBA00022777"/>
    </source>
</evidence>
<sequence>MGALCCKPEEVDFEGPVDLWHFYLLRSVGKGAFGKVRVVQHKKTKALYALKYINKARIVKQRAVNNIVQERRLLEEIDSPFVCNLRFAFQDDENLFMVLDLMLGGDLRFHLDRLGCMKEEVVRFYVAEMALALGDLHKRGIVHRDIKPDNILLDEKGHAHLTDFNIAVHFTERRPLTSVAGSMAYMAPEVLAKRGYFATVDWWSLGVVCYELLFGKRPYRGKTNSTLTQAILKDHVRFPENVDEVISPEGLDCIKGLLQRDPKKRLGCPGTGGLEAFKRHPWFREYDWDVLERKEAVPPFEPDSKKANFDATHELEELLLEDNPLKARKRNPNLDLSELSADYRLMEQHFLPYDYLRQPRKTWFVLDEAGTSAAQGVSSPTMTGTSSHDPSASPLRGAEPAAVHAGAPLADAASVASASALGVGAGPSAASVAGSGSGRGTPVAAGSGAGLRPGTAERGELGEAAGAGRASLLRGPATPDAGSYEMRERGTEPQDFATMPVPIPRGQHAADDAANVPPGSAILSQSESDLDEPDARYRDQEDASVVYGRPQRGHKTRTMSVTILRQRSLFGPEQTGAQGHGRSRRMSHDETHTKTRKFLVDVEETMKLVLEQEDTEGKFQIHAADKGPKVFSLGTAGSNGYNSFDIRGTYMLSNLLQELALARDHGQKQIVLDEARLNENPVSRLTRMIRHSFWSNLTRRIDGDGLEKICLDPKNRGSNQSPRIYVPEAEPGMRKYYERIAAAKPHLKLIVDTVPKDFDAKWVKDHNDRPGILALAMKEIPRGEGQDPDYQGIPFNEWDSYFVSLGLLADGYIELAKSVADHFLFEIRHYRKILNGNRSYYLCRSQPPFLTDLALQVYAQLDPETADENKAWLKRAVQGAIEEYHIVWQDERRLDPVTGLSRYRPDGLGVPPETEASHFTAVLQPYAEKHGVSVNEFIEMYDDGEVQEPELDAYFLHDRGVRESGHDTTYRLEKKCADLATVDLCSLLFKYEVDIATIIHDHFGGELELDHEFTLTPFPFGTEVPYTPTDPSLPDLSQPRSSTAQKQTSAEWFARAARRKELADHYLWHDGRGIYTDWNCAKGKQQLYDSVTTFWPMWCGMASEAQAEKIMKCSLPKFEMPGGLVSGTEASRGRVSLQRPNRQWDYPAGWPPHQIMAWVGLQKYGYSHEAQRLAYRWLHMVTTGFVEAGGAIAEKFDVVEGTTKLDAEYGNQGTEFHHVPREGFGWTNASYQVGLSIITQFQRRALGALTPPDVFFRGGKHTA</sequence>
<dbReference type="InterPro" id="IPR011009">
    <property type="entry name" value="Kinase-like_dom_sf"/>
</dbReference>
<dbReference type="Gene3D" id="3.30.200.20">
    <property type="entry name" value="Phosphorylase Kinase, domain 1"/>
    <property type="match status" value="1"/>
</dbReference>
<comment type="caution">
    <text evidence="16">The sequence shown here is derived from an EMBL/GenBank/DDBJ whole genome shotgun (WGS) entry which is preliminary data.</text>
</comment>
<dbReference type="FunFam" id="1.10.510.10:FF:000639">
    <property type="entry name" value="Related to serine/threonine protein kinase"/>
    <property type="match status" value="1"/>
</dbReference>
<dbReference type="InterPro" id="IPR000961">
    <property type="entry name" value="AGC-kinase_C"/>
</dbReference>
<name>A0AAV5GBI6_9BASI</name>
<dbReference type="CDD" id="cd05578">
    <property type="entry name" value="STKc_Yank1"/>
    <property type="match status" value="1"/>
</dbReference>
<dbReference type="EC" id="3.2.1.28" evidence="3"/>
<comment type="similarity">
    <text evidence="2">Belongs to the glycosyl hydrolase 37 family.</text>
</comment>
<keyword evidence="6 12" id="KW-0547">Nucleotide-binding</keyword>
<dbReference type="GO" id="GO:0005509">
    <property type="term" value="F:calcium ion binding"/>
    <property type="evidence" value="ECO:0007669"/>
    <property type="project" value="InterPro"/>
</dbReference>
<dbReference type="SUPFAM" id="SSF48208">
    <property type="entry name" value="Six-hairpin glycosidases"/>
    <property type="match status" value="1"/>
</dbReference>
<evidence type="ECO:0000256" key="5">
    <source>
        <dbReference type="ARBA" id="ARBA00022679"/>
    </source>
</evidence>
<dbReference type="Pfam" id="PF00069">
    <property type="entry name" value="Pkinase"/>
    <property type="match status" value="1"/>
</dbReference>
<accession>A0AAV5GBI6</accession>
<dbReference type="Pfam" id="PF07492">
    <property type="entry name" value="Trehalase_Ca-bi"/>
    <property type="match status" value="1"/>
</dbReference>
<dbReference type="EMBL" id="BQKY01000001">
    <property type="protein sequence ID" value="GJN87209.1"/>
    <property type="molecule type" value="Genomic_DNA"/>
</dbReference>
<feature type="binding site" evidence="12">
    <location>
        <position position="60"/>
    </location>
    <ligand>
        <name>ATP</name>
        <dbReference type="ChEBI" id="CHEBI:30616"/>
    </ligand>
</feature>
<evidence type="ECO:0000313" key="16">
    <source>
        <dbReference type="EMBL" id="GJN87209.1"/>
    </source>
</evidence>